<organism evidence="5 6">
    <name type="scientific">Nesterenkonia natronophila</name>
    <dbReference type="NCBI Taxonomy" id="2174932"/>
    <lineage>
        <taxon>Bacteria</taxon>
        <taxon>Bacillati</taxon>
        <taxon>Actinomycetota</taxon>
        <taxon>Actinomycetes</taxon>
        <taxon>Micrococcales</taxon>
        <taxon>Micrococcaceae</taxon>
        <taxon>Nesterenkonia</taxon>
    </lineage>
</organism>
<dbReference type="GO" id="GO:0055052">
    <property type="term" value="C:ATP-binding cassette (ABC) transporter complex, substrate-binding subunit-containing"/>
    <property type="evidence" value="ECO:0007669"/>
    <property type="project" value="TreeGrafter"/>
</dbReference>
<dbReference type="Proteomes" id="UP000266615">
    <property type="component" value="Unassembled WGS sequence"/>
</dbReference>
<sequence>MKNHKRHLPAMFAIGLTTTLAMSACGDGFDDEEAKGNGEDATSAEGDASLVMLIATSGEAETAAVEEATDSWAEETGNEVEVRVASDMDQELAQGFAGGNPPDIFYLDASQVAQQATTGNLYAYEAEDNDDFFPALQDAFTYDDTQWCAPKDFSTLALQINTEKWEDAGLTDDDIPTTYEELSDVAATLDEGDSAGLVISPETDRVGAFVVGHGGWWLNEDATEPTGTSDEVIAGLEYVQDNMEEGHFVHAGDVDAGWGGEAFGTEAAAMTIEGNWIRGAMSSDYPDIDYTVAEMPEGPDGPGTLLFTQCWGVASESEAQAEAVDLVNHLTTPEQQLEFAEAFGVMPSRESATDEYTEAFPEDEPFIAGGDYGRGPINAPDMTQVVGDLTSQLEGLRNANIEQMMESFDTNAQAVLEQ</sequence>
<evidence type="ECO:0000256" key="3">
    <source>
        <dbReference type="ARBA" id="ARBA00022729"/>
    </source>
</evidence>
<evidence type="ECO:0000256" key="4">
    <source>
        <dbReference type="SAM" id="SignalP"/>
    </source>
</evidence>
<dbReference type="SUPFAM" id="SSF53850">
    <property type="entry name" value="Periplasmic binding protein-like II"/>
    <property type="match status" value="1"/>
</dbReference>
<accession>A0A3A4FBF3</accession>
<dbReference type="InterPro" id="IPR006059">
    <property type="entry name" value="SBP"/>
</dbReference>
<gene>
    <name evidence="5" type="ORF">D3250_08605</name>
</gene>
<evidence type="ECO:0000313" key="5">
    <source>
        <dbReference type="EMBL" id="RJN32124.1"/>
    </source>
</evidence>
<dbReference type="EMBL" id="QYZP01000002">
    <property type="protein sequence ID" value="RJN32124.1"/>
    <property type="molecule type" value="Genomic_DNA"/>
</dbReference>
<reference evidence="5 6" key="1">
    <citation type="submission" date="2018-09" db="EMBL/GenBank/DDBJ databases">
        <title>Nesterenkonia natronophila sp. nov., an alkaliphilic actinobacteriume isolated from a soda lake, and emended description of the genus Nesterenkonia.</title>
        <authorList>
            <person name="Menes R.J."/>
            <person name="Iriarte A."/>
        </authorList>
    </citation>
    <scope>NUCLEOTIDE SEQUENCE [LARGE SCALE GENOMIC DNA]</scope>
    <source>
        <strain evidence="5 6">M8</strain>
    </source>
</reference>
<dbReference type="OrthoDB" id="366726at2"/>
<dbReference type="PROSITE" id="PS51257">
    <property type="entry name" value="PROKAR_LIPOPROTEIN"/>
    <property type="match status" value="1"/>
</dbReference>
<name>A0A3A4FBF3_9MICC</name>
<comment type="similarity">
    <text evidence="1">Belongs to the bacterial solute-binding protein 1 family.</text>
</comment>
<dbReference type="Pfam" id="PF13416">
    <property type="entry name" value="SBP_bac_8"/>
    <property type="match status" value="1"/>
</dbReference>
<feature type="chain" id="PRO_5017266262" evidence="4">
    <location>
        <begin position="24"/>
        <end position="418"/>
    </location>
</feature>
<comment type="caution">
    <text evidence="5">The sequence shown here is derived from an EMBL/GenBank/DDBJ whole genome shotgun (WGS) entry which is preliminary data.</text>
</comment>
<keyword evidence="6" id="KW-1185">Reference proteome</keyword>
<dbReference type="PANTHER" id="PTHR30061:SF50">
    <property type="entry name" value="MALTOSE_MALTODEXTRIN-BINDING PERIPLASMIC PROTEIN"/>
    <property type="match status" value="1"/>
</dbReference>
<dbReference type="RefSeq" id="WP_119902913.1">
    <property type="nucleotide sequence ID" value="NZ_QYZP01000002.1"/>
</dbReference>
<dbReference type="PANTHER" id="PTHR30061">
    <property type="entry name" value="MALTOSE-BINDING PERIPLASMIC PROTEIN"/>
    <property type="match status" value="1"/>
</dbReference>
<dbReference type="Gene3D" id="3.40.190.10">
    <property type="entry name" value="Periplasmic binding protein-like II"/>
    <property type="match status" value="1"/>
</dbReference>
<protein>
    <submittedName>
        <fullName evidence="5">Extracellular solute-binding protein</fullName>
    </submittedName>
</protein>
<evidence type="ECO:0000313" key="6">
    <source>
        <dbReference type="Proteomes" id="UP000266615"/>
    </source>
</evidence>
<dbReference type="GO" id="GO:0042956">
    <property type="term" value="P:maltodextrin transmembrane transport"/>
    <property type="evidence" value="ECO:0007669"/>
    <property type="project" value="TreeGrafter"/>
</dbReference>
<dbReference type="GO" id="GO:1901982">
    <property type="term" value="F:maltose binding"/>
    <property type="evidence" value="ECO:0007669"/>
    <property type="project" value="TreeGrafter"/>
</dbReference>
<dbReference type="AlphaFoldDB" id="A0A3A4FBF3"/>
<feature type="signal peptide" evidence="4">
    <location>
        <begin position="1"/>
        <end position="23"/>
    </location>
</feature>
<evidence type="ECO:0000256" key="2">
    <source>
        <dbReference type="ARBA" id="ARBA00022448"/>
    </source>
</evidence>
<keyword evidence="2" id="KW-0813">Transport</keyword>
<proteinExistence type="inferred from homology"/>
<dbReference type="GO" id="GO:0015768">
    <property type="term" value="P:maltose transport"/>
    <property type="evidence" value="ECO:0007669"/>
    <property type="project" value="TreeGrafter"/>
</dbReference>
<keyword evidence="3 4" id="KW-0732">Signal</keyword>
<evidence type="ECO:0000256" key="1">
    <source>
        <dbReference type="ARBA" id="ARBA00008520"/>
    </source>
</evidence>